<dbReference type="PANTHER" id="PTHR13678:SF27">
    <property type="entry name" value="LD45836P"/>
    <property type="match status" value="1"/>
</dbReference>
<keyword evidence="5 7" id="KW-0653">Protein transport</keyword>
<dbReference type="Pfam" id="PF07200">
    <property type="entry name" value="Mod_r"/>
    <property type="match status" value="1"/>
</dbReference>
<name>A0AAN9W1F5_9ORTH</name>
<proteinExistence type="inferred from homology"/>
<comment type="similarity">
    <text evidence="2">Belongs to the VPS37 family.</text>
</comment>
<dbReference type="GO" id="GO:0000813">
    <property type="term" value="C:ESCRT I complex"/>
    <property type="evidence" value="ECO:0007669"/>
    <property type="project" value="TreeGrafter"/>
</dbReference>
<dbReference type="InterPro" id="IPR009851">
    <property type="entry name" value="Mod_r"/>
</dbReference>
<dbReference type="SUPFAM" id="SSF140111">
    <property type="entry name" value="Endosomal sorting complex assembly domain"/>
    <property type="match status" value="1"/>
</dbReference>
<dbReference type="AlphaFoldDB" id="A0AAN9W1F5"/>
<comment type="subcellular location">
    <subcellularLocation>
        <location evidence="1">Late endosome membrane</location>
        <topology evidence="1">Peripheral membrane protein</topology>
    </subcellularLocation>
</comment>
<evidence type="ECO:0000256" key="4">
    <source>
        <dbReference type="ARBA" id="ARBA00022753"/>
    </source>
</evidence>
<evidence type="ECO:0000256" key="6">
    <source>
        <dbReference type="ARBA" id="ARBA00025010"/>
    </source>
</evidence>
<accession>A0AAN9W1F5</accession>
<comment type="caution">
    <text evidence="10">The sequence shown here is derived from an EMBL/GenBank/DDBJ whole genome shotgun (WGS) entry which is preliminary data.</text>
</comment>
<dbReference type="GO" id="GO:0043162">
    <property type="term" value="P:ubiquitin-dependent protein catabolic process via the multivesicular body sorting pathway"/>
    <property type="evidence" value="ECO:0007669"/>
    <property type="project" value="TreeGrafter"/>
</dbReference>
<dbReference type="GO" id="GO:0031902">
    <property type="term" value="C:late endosome membrane"/>
    <property type="evidence" value="ECO:0007669"/>
    <property type="project" value="UniProtKB-SubCell"/>
</dbReference>
<keyword evidence="4" id="KW-0967">Endosome</keyword>
<dbReference type="Gene3D" id="1.10.287.660">
    <property type="entry name" value="Helix hairpin bin"/>
    <property type="match status" value="1"/>
</dbReference>
<evidence type="ECO:0000259" key="9">
    <source>
        <dbReference type="PROSITE" id="PS51314"/>
    </source>
</evidence>
<evidence type="ECO:0000256" key="7">
    <source>
        <dbReference type="PROSITE-ProRule" id="PRU00646"/>
    </source>
</evidence>
<gene>
    <name evidence="10" type="ORF">R5R35_006263</name>
</gene>
<dbReference type="Proteomes" id="UP001378592">
    <property type="component" value="Unassembled WGS sequence"/>
</dbReference>
<reference evidence="10 11" key="1">
    <citation type="submission" date="2024-03" db="EMBL/GenBank/DDBJ databases">
        <title>The genome assembly and annotation of the cricket Gryllus longicercus Weissman &amp; Gray.</title>
        <authorList>
            <person name="Szrajer S."/>
            <person name="Gray D."/>
            <person name="Ylla G."/>
        </authorList>
    </citation>
    <scope>NUCLEOTIDE SEQUENCE [LARGE SCALE GENOMIC DNA]</scope>
    <source>
        <strain evidence="10">DAG 2021-001</strain>
        <tissue evidence="10">Whole body minus gut</tissue>
    </source>
</reference>
<evidence type="ECO:0000256" key="8">
    <source>
        <dbReference type="SAM" id="MobiDB-lite"/>
    </source>
</evidence>
<evidence type="ECO:0000313" key="10">
    <source>
        <dbReference type="EMBL" id="KAK7874221.1"/>
    </source>
</evidence>
<evidence type="ECO:0000256" key="1">
    <source>
        <dbReference type="ARBA" id="ARBA00004633"/>
    </source>
</evidence>
<dbReference type="PROSITE" id="PS51314">
    <property type="entry name" value="VPS37_C"/>
    <property type="match status" value="1"/>
</dbReference>
<dbReference type="InterPro" id="IPR029012">
    <property type="entry name" value="Helix_hairpin_bin_sf"/>
</dbReference>
<dbReference type="PANTHER" id="PTHR13678">
    <property type="entry name" value="VACUOLAR PROTEIN SORTING-ASSOCIATED PROTEIN 37"/>
    <property type="match status" value="1"/>
</dbReference>
<evidence type="ECO:0000313" key="11">
    <source>
        <dbReference type="Proteomes" id="UP001378592"/>
    </source>
</evidence>
<dbReference type="GO" id="GO:0006623">
    <property type="term" value="P:protein targeting to vacuole"/>
    <property type="evidence" value="ECO:0007669"/>
    <property type="project" value="TreeGrafter"/>
</dbReference>
<sequence length="233" mass="25937">MYTNFPEPDYPAALGIISHLSSDELKDILNDETKFEELMKDIKQFKDLETEKEMIIASNRSLAEFNLAKEPQLQEGKQRLQDLSAKGEELCQSVESKIGELRSKTADLSLDTTLALLQTSAAESEEESEAIAEKFLEGDLEIDGFLEQFSARRKLMHLRRVKADKMTELLAERSRSPNVLSRSSTSSSQVSHFNSPSFYPLPPVSGSAGATPYPVGGINMPMPMPGPYRANVY</sequence>
<feature type="domain" description="VPS37 C-terminal" evidence="9">
    <location>
        <begin position="91"/>
        <end position="180"/>
    </location>
</feature>
<comment type="function">
    <text evidence="6">Component of the ESCRT-I complex, a regulator of vesicular trafficking process. Required for the sorting of endocytic ubiquitinated cargos into multivesicular bodies. May be involved in cell growth and differentiation.</text>
</comment>
<dbReference type="GO" id="GO:0006612">
    <property type="term" value="P:protein targeting to membrane"/>
    <property type="evidence" value="ECO:0007669"/>
    <property type="project" value="TreeGrafter"/>
</dbReference>
<evidence type="ECO:0000256" key="2">
    <source>
        <dbReference type="ARBA" id="ARBA00007617"/>
    </source>
</evidence>
<keyword evidence="3 7" id="KW-0813">Transport</keyword>
<evidence type="ECO:0000256" key="5">
    <source>
        <dbReference type="ARBA" id="ARBA00022927"/>
    </source>
</evidence>
<protein>
    <recommendedName>
        <fullName evidence="9">VPS37 C-terminal domain-containing protein</fullName>
    </recommendedName>
</protein>
<feature type="compositionally biased region" description="Low complexity" evidence="8">
    <location>
        <begin position="176"/>
        <end position="192"/>
    </location>
</feature>
<dbReference type="EMBL" id="JAZDUA010000004">
    <property type="protein sequence ID" value="KAK7874221.1"/>
    <property type="molecule type" value="Genomic_DNA"/>
</dbReference>
<organism evidence="10 11">
    <name type="scientific">Gryllus longicercus</name>
    <dbReference type="NCBI Taxonomy" id="2509291"/>
    <lineage>
        <taxon>Eukaryota</taxon>
        <taxon>Metazoa</taxon>
        <taxon>Ecdysozoa</taxon>
        <taxon>Arthropoda</taxon>
        <taxon>Hexapoda</taxon>
        <taxon>Insecta</taxon>
        <taxon>Pterygota</taxon>
        <taxon>Neoptera</taxon>
        <taxon>Polyneoptera</taxon>
        <taxon>Orthoptera</taxon>
        <taxon>Ensifera</taxon>
        <taxon>Gryllidea</taxon>
        <taxon>Grylloidea</taxon>
        <taxon>Gryllidae</taxon>
        <taxon>Gryllinae</taxon>
        <taxon>Gryllus</taxon>
    </lineage>
</organism>
<keyword evidence="11" id="KW-1185">Reference proteome</keyword>
<evidence type="ECO:0000256" key="3">
    <source>
        <dbReference type="ARBA" id="ARBA00022448"/>
    </source>
</evidence>
<dbReference type="InterPro" id="IPR037202">
    <property type="entry name" value="ESCRT_assembly_dom"/>
</dbReference>
<feature type="region of interest" description="Disordered" evidence="8">
    <location>
        <begin position="173"/>
        <end position="192"/>
    </location>
</feature>